<evidence type="ECO:0000313" key="2">
    <source>
        <dbReference type="Proteomes" id="UP000008138"/>
    </source>
</evidence>
<proteinExistence type="predicted"/>
<dbReference type="PANTHER" id="PTHR43881:SF1">
    <property type="entry name" value="GAMMA-GLUTAMYLTRANSPEPTIDASE (AFU_ORTHOLOGUE AFUA_4G13580)"/>
    <property type="match status" value="1"/>
</dbReference>
<dbReference type="Pfam" id="PF01019">
    <property type="entry name" value="G_glu_transpept"/>
    <property type="match status" value="1"/>
</dbReference>
<gene>
    <name evidence="1" type="ordered locus">TUZN_0824</name>
</gene>
<evidence type="ECO:0000313" key="1">
    <source>
        <dbReference type="EMBL" id="AEA12310.1"/>
    </source>
</evidence>
<dbReference type="PRINTS" id="PR01210">
    <property type="entry name" value="GGTRANSPTASE"/>
</dbReference>
<dbReference type="InterPro" id="IPR052896">
    <property type="entry name" value="GGT-like_enzyme"/>
</dbReference>
<dbReference type="InterPro" id="IPR043137">
    <property type="entry name" value="GGT_ssub_C"/>
</dbReference>
<protein>
    <submittedName>
        <fullName evidence="1">Gamma-glutamyltransferase</fullName>
    </submittedName>
</protein>
<dbReference type="GeneID" id="10360359"/>
<dbReference type="HOGENOM" id="CLU_014813_3_3_2"/>
<keyword evidence="2" id="KW-1185">Reference proteome</keyword>
<dbReference type="Gene3D" id="1.10.246.230">
    <property type="match status" value="1"/>
</dbReference>
<dbReference type="Gene3D" id="3.60.20.40">
    <property type="match status" value="1"/>
</dbReference>
<dbReference type="InterPro" id="IPR029055">
    <property type="entry name" value="Ntn_hydrolases_N"/>
</dbReference>
<dbReference type="Proteomes" id="UP000008138">
    <property type="component" value="Chromosome"/>
</dbReference>
<organism evidence="1 2">
    <name type="scientific">Thermoproteus uzoniensis (strain 768-20)</name>
    <dbReference type="NCBI Taxonomy" id="999630"/>
    <lineage>
        <taxon>Archaea</taxon>
        <taxon>Thermoproteota</taxon>
        <taxon>Thermoprotei</taxon>
        <taxon>Thermoproteales</taxon>
        <taxon>Thermoproteaceae</taxon>
        <taxon>Thermoproteus</taxon>
    </lineage>
</organism>
<reference key="2">
    <citation type="submission" date="2011-03" db="EMBL/GenBank/DDBJ databases">
        <title>Complete genome sequence of the thermoacidophilic crenarchaeon Thermoproteus uzoniensis 768-20.</title>
        <authorList>
            <person name="Mardanov A.V."/>
            <person name="Gumerov V.M."/>
            <person name="Beletsky A.V."/>
            <person name="Prokofeva M.I."/>
            <person name="Bonch-Osmolovskaya E.A."/>
            <person name="Ravin N.V."/>
            <person name="Skryabin K.G."/>
        </authorList>
    </citation>
    <scope>NUCLEOTIDE SEQUENCE</scope>
    <source>
        <strain>768-20</strain>
    </source>
</reference>
<dbReference type="PANTHER" id="PTHR43881">
    <property type="entry name" value="GAMMA-GLUTAMYLTRANSPEPTIDASE (AFU_ORTHOLOGUE AFUA_4G13580)"/>
    <property type="match status" value="1"/>
</dbReference>
<dbReference type="OrthoDB" id="183046at2157"/>
<sequence length="463" mass="50112">MSWGASIAVASESFQATYLGLKVYEMGGNAGDVAVAVSLALSYLLPHLNGVGGDFLALYGKGGSVKAVVGLGWAPSGISRRPPESGLRSAVVPGFAQGLWELHRSLGSMEWRRLVNYVADFLEKRAVVHPSLADALSRAKLEGPGASLYASIPREPGAPYRIGPLLALYRIYGEHGPDGLYEALADSLSGDYFSRDDFLQYRAEVKDPISMEYGGWTLYETPPPSLGFAVLLTLKLARDELPREPFSYRRIRAVVRAARKAHWARDRYLGDGPVPVDDLLRGRIELGEAEAPTPTRGTTYFAVADRDVIISAIQSIYYSFGSQYVEGRWGVVLNNRAFDFTTGPNEAAPRRRPAHTLSAVLAVGEGQEAALGSSAGHYRPVIYAQLVQNLVDYSMEPRRVVWAPRFMWVGGWKAVAERGYEEGPDVEIVDYPARLGVAAMAFKKGGVVGAVADVRGDGAAASV</sequence>
<accession>F2L561</accession>
<dbReference type="RefSeq" id="WP_013679646.1">
    <property type="nucleotide sequence ID" value="NC_015315.1"/>
</dbReference>
<dbReference type="STRING" id="999630.TUZN_0824"/>
<dbReference type="EMBL" id="CP002590">
    <property type="protein sequence ID" value="AEA12310.1"/>
    <property type="molecule type" value="Genomic_DNA"/>
</dbReference>
<name>F2L561_THEU7</name>
<dbReference type="SUPFAM" id="SSF56235">
    <property type="entry name" value="N-terminal nucleophile aminohydrolases (Ntn hydrolases)"/>
    <property type="match status" value="1"/>
</dbReference>
<dbReference type="eggNOG" id="arCOG04053">
    <property type="taxonomic scope" value="Archaea"/>
</dbReference>
<dbReference type="KEGG" id="tuz:TUZN_0824"/>
<dbReference type="AlphaFoldDB" id="F2L561"/>
<dbReference type="GO" id="GO:0016740">
    <property type="term" value="F:transferase activity"/>
    <property type="evidence" value="ECO:0007669"/>
    <property type="project" value="UniProtKB-KW"/>
</dbReference>
<reference evidence="1 2" key="1">
    <citation type="journal article" date="2011" name="J. Bacteriol.">
        <title>Complete genome sequence of the thermoacidophilic crenarchaeon Thermoproteus uzoniensis 768-20.</title>
        <authorList>
            <person name="Mardanov A.V."/>
            <person name="Gumerov V.M."/>
            <person name="Beletsky A.V."/>
            <person name="Prokofeva M.I."/>
            <person name="Bonch-Osmolovskaya E.A."/>
            <person name="Ravin N.V."/>
            <person name="Skryabin K.G."/>
        </authorList>
    </citation>
    <scope>NUCLEOTIDE SEQUENCE [LARGE SCALE GENOMIC DNA]</scope>
    <source>
        <strain evidence="1 2">768-20</strain>
    </source>
</reference>